<dbReference type="EMBL" id="BAAAPB010000005">
    <property type="protein sequence ID" value="GAA1974416.1"/>
    <property type="molecule type" value="Genomic_DNA"/>
</dbReference>
<proteinExistence type="predicted"/>
<dbReference type="Proteomes" id="UP001500571">
    <property type="component" value="Unassembled WGS sequence"/>
</dbReference>
<reference evidence="1 2" key="1">
    <citation type="journal article" date="2019" name="Int. J. Syst. Evol. Microbiol.">
        <title>The Global Catalogue of Microorganisms (GCM) 10K type strain sequencing project: providing services to taxonomists for standard genome sequencing and annotation.</title>
        <authorList>
            <consortium name="The Broad Institute Genomics Platform"/>
            <consortium name="The Broad Institute Genome Sequencing Center for Infectious Disease"/>
            <person name="Wu L."/>
            <person name="Ma J."/>
        </authorList>
    </citation>
    <scope>NUCLEOTIDE SEQUENCE [LARGE SCALE GENOMIC DNA]</scope>
    <source>
        <strain evidence="1 2">JCM 15309</strain>
    </source>
</reference>
<organism evidence="1 2">
    <name type="scientific">Nocardioides panacihumi</name>
    <dbReference type="NCBI Taxonomy" id="400774"/>
    <lineage>
        <taxon>Bacteria</taxon>
        <taxon>Bacillati</taxon>
        <taxon>Actinomycetota</taxon>
        <taxon>Actinomycetes</taxon>
        <taxon>Propionibacteriales</taxon>
        <taxon>Nocardioidaceae</taxon>
        <taxon>Nocardioides</taxon>
    </lineage>
</organism>
<evidence type="ECO:0000313" key="1">
    <source>
        <dbReference type="EMBL" id="GAA1974416.1"/>
    </source>
</evidence>
<sequence>MGAHDNARLALKLSADRHQLDGAWWPRTRVLADELPSLLAAWPADAGYISRVIYAQPDWEDRPNAVPIPNRRGLLKAVSFPPDDSHQVVLIMLDGQRRSLVVIQPDAADATAVWYLRHFDPRAGRVPWAAVASVGPA</sequence>
<dbReference type="Pfam" id="PF19457">
    <property type="entry name" value="DUF5994"/>
    <property type="match status" value="1"/>
</dbReference>
<comment type="caution">
    <text evidence="1">The sequence shown here is derived from an EMBL/GenBank/DDBJ whole genome shotgun (WGS) entry which is preliminary data.</text>
</comment>
<gene>
    <name evidence="1" type="ORF">GCM10009798_39580</name>
</gene>
<name>A0ABN2RT12_9ACTN</name>
<dbReference type="InterPro" id="IPR046036">
    <property type="entry name" value="DUF5994"/>
</dbReference>
<protein>
    <submittedName>
        <fullName evidence="1">Uncharacterized protein</fullName>
    </submittedName>
</protein>
<keyword evidence="2" id="KW-1185">Reference proteome</keyword>
<dbReference type="RefSeq" id="WP_344047885.1">
    <property type="nucleotide sequence ID" value="NZ_BAAAPB010000005.1"/>
</dbReference>
<evidence type="ECO:0000313" key="2">
    <source>
        <dbReference type="Proteomes" id="UP001500571"/>
    </source>
</evidence>
<accession>A0ABN2RT12</accession>